<reference evidence="2" key="1">
    <citation type="submission" date="2016-10" db="EMBL/GenBank/DDBJ databases">
        <authorList>
            <person name="Benchimol M."/>
            <person name="Almeida L.G."/>
            <person name="Vasconcelos A.T."/>
            <person name="Perreira-Neves A."/>
            <person name="Rosa I.A."/>
            <person name="Tasca T."/>
            <person name="Bogo M.R."/>
            <person name="de Souza W."/>
        </authorList>
    </citation>
    <scope>NUCLEOTIDE SEQUENCE [LARGE SCALE GENOMIC DNA]</scope>
    <source>
        <strain evidence="2">K</strain>
    </source>
</reference>
<organism evidence="2 3">
    <name type="scientific">Tritrichomonas foetus</name>
    <dbReference type="NCBI Taxonomy" id="1144522"/>
    <lineage>
        <taxon>Eukaryota</taxon>
        <taxon>Metamonada</taxon>
        <taxon>Parabasalia</taxon>
        <taxon>Tritrichomonadida</taxon>
        <taxon>Tritrichomonadidae</taxon>
        <taxon>Tritrichomonas</taxon>
    </lineage>
</organism>
<dbReference type="OrthoDB" id="10674895at2759"/>
<keyword evidence="1" id="KW-0812">Transmembrane</keyword>
<keyword evidence="3" id="KW-1185">Reference proteome</keyword>
<keyword evidence="1" id="KW-1133">Transmembrane helix</keyword>
<evidence type="ECO:0000313" key="3">
    <source>
        <dbReference type="Proteomes" id="UP000179807"/>
    </source>
</evidence>
<evidence type="ECO:0000313" key="2">
    <source>
        <dbReference type="EMBL" id="OHT05215.1"/>
    </source>
</evidence>
<dbReference type="GeneID" id="94840075"/>
<evidence type="ECO:0000256" key="1">
    <source>
        <dbReference type="SAM" id="Phobius"/>
    </source>
</evidence>
<dbReference type="EMBL" id="MLAK01000766">
    <property type="protein sequence ID" value="OHT05215.1"/>
    <property type="molecule type" value="Genomic_DNA"/>
</dbReference>
<comment type="caution">
    <text evidence="2">The sequence shown here is derived from an EMBL/GenBank/DDBJ whole genome shotgun (WGS) entry which is preliminary data.</text>
</comment>
<name>A0A1J4K1F4_9EUKA</name>
<accession>A0A1J4K1F4</accession>
<dbReference type="PROSITE" id="PS51257">
    <property type="entry name" value="PROKAR_LIPOPROTEIN"/>
    <property type="match status" value="1"/>
</dbReference>
<protein>
    <submittedName>
        <fullName evidence="2">Uncharacterized protein</fullName>
    </submittedName>
</protein>
<dbReference type="AlphaFoldDB" id="A0A1J4K1F4"/>
<dbReference type="Proteomes" id="UP000179807">
    <property type="component" value="Unassembled WGS sequence"/>
</dbReference>
<keyword evidence="1" id="KW-0472">Membrane</keyword>
<dbReference type="VEuPathDB" id="TrichDB:TRFO_27162"/>
<dbReference type="RefSeq" id="XP_068358351.1">
    <property type="nucleotide sequence ID" value="XM_068505371.1"/>
</dbReference>
<sequence>MSEILKRSKNKRKDSAKYKYVSFNFNSSNMTIISCIFGVVSLFIGLFYSTDIYRKFNNLPEDRNELMPIKSYSISIDESCLLKVEIDIQAISKSTFKNLFRNLNVLVKSKKETFQISTNNADYTSRMAQHYYFSKQIDIKDNFSVTLRLFDNPISTSQHFLCKT</sequence>
<feature type="transmembrane region" description="Helical" evidence="1">
    <location>
        <begin position="21"/>
        <end position="48"/>
    </location>
</feature>
<proteinExistence type="predicted"/>
<gene>
    <name evidence="2" type="ORF">TRFO_27162</name>
</gene>